<dbReference type="Pfam" id="PF13517">
    <property type="entry name" value="FG-GAP_3"/>
    <property type="match status" value="4"/>
</dbReference>
<dbReference type="InterPro" id="IPR028994">
    <property type="entry name" value="Integrin_alpha_N"/>
</dbReference>
<dbReference type="Proteomes" id="UP000199679">
    <property type="component" value="Chromosome I"/>
</dbReference>
<evidence type="ECO:0000313" key="3">
    <source>
        <dbReference type="EMBL" id="SDS68213.1"/>
    </source>
</evidence>
<name>A0A1H1U790_MUCMA</name>
<reference evidence="3 4" key="1">
    <citation type="submission" date="2016-10" db="EMBL/GenBank/DDBJ databases">
        <authorList>
            <person name="de Groot N.N."/>
        </authorList>
    </citation>
    <scope>NUCLEOTIDE SEQUENCE [LARGE SCALE GENOMIC DNA]</scope>
    <source>
        <strain evidence="3 4">MP1X4</strain>
    </source>
</reference>
<dbReference type="RefSeq" id="WP_091371072.1">
    <property type="nucleotide sequence ID" value="NZ_LT629740.1"/>
</dbReference>
<dbReference type="PANTHER" id="PTHR16026:SF0">
    <property type="entry name" value="CARTILAGE ACIDIC PROTEIN 1"/>
    <property type="match status" value="1"/>
</dbReference>
<dbReference type="STRING" id="652787.SAMN05216490_1604"/>
<dbReference type="AlphaFoldDB" id="A0A1H1U790"/>
<accession>A0A1H1U790</accession>
<keyword evidence="4" id="KW-1185">Reference proteome</keyword>
<feature type="domain" description="ASPIC/UnbV" evidence="2">
    <location>
        <begin position="533"/>
        <end position="601"/>
    </location>
</feature>
<dbReference type="InterPro" id="IPR013517">
    <property type="entry name" value="FG-GAP"/>
</dbReference>
<evidence type="ECO:0000313" key="4">
    <source>
        <dbReference type="Proteomes" id="UP000199679"/>
    </source>
</evidence>
<proteinExistence type="predicted"/>
<dbReference type="EMBL" id="LT629740">
    <property type="protein sequence ID" value="SDS68213.1"/>
    <property type="molecule type" value="Genomic_DNA"/>
</dbReference>
<dbReference type="Pfam" id="PF07593">
    <property type="entry name" value="UnbV_ASPIC"/>
    <property type="match status" value="1"/>
</dbReference>
<protein>
    <submittedName>
        <fullName evidence="3">FG-GAP repeat-containing protein</fullName>
    </submittedName>
</protein>
<dbReference type="OrthoDB" id="974255at2"/>
<organism evidence="3 4">
    <name type="scientific">Mucilaginibacter mallensis</name>
    <dbReference type="NCBI Taxonomy" id="652787"/>
    <lineage>
        <taxon>Bacteria</taxon>
        <taxon>Pseudomonadati</taxon>
        <taxon>Bacteroidota</taxon>
        <taxon>Sphingobacteriia</taxon>
        <taxon>Sphingobacteriales</taxon>
        <taxon>Sphingobacteriaceae</taxon>
        <taxon>Mucilaginibacter</taxon>
    </lineage>
</organism>
<dbReference type="InterPro" id="IPR027039">
    <property type="entry name" value="Crtac1"/>
</dbReference>
<dbReference type="SUPFAM" id="SSF69318">
    <property type="entry name" value="Integrin alpha N-terminal domain"/>
    <property type="match status" value="3"/>
</dbReference>
<sequence>MNKFISGGLLLCVVCSFSCKKKSTLFQQISSSHSGIHFANTITESDSINPLDVVNIYNGGGVGVGDFNNDGLQDLFFVGNMVPSRLYINKGDFKFEDVTDKAGVGGMGRWGRGVSVVDINNDGLMDIYVCNTILPDSNKRRNLLYINQGVDKDGVPHFKEMAKEYGLDANIQSTMATFFDYDNDGNMDMYLVDNEANDSYYPNVFGHKGNKGRPGSMGRLYHGVWDPQLKHLVFHDVSTQAGISIGGFGHAATVVDINRDGWKDIYVSNDFIGSNILYINNHDGTFTDRSKEYFKHTSFNAMGQDIVDINNDGLADVFELDMNPEDNYRKKMMLMASSYQTTQNFDLFGYQYQYVRNTLQLNQGPKVLENNKIGSPAFSEIGFMSGVAQTDWSWTPVITDFNNDGYRDIIVTNGFPKDITDHDFMTYRQNAYAIGAKQKVLDQIPSVKIHNYAYENNGDLTFKDETDDWGLSIPTFSNAAVYVDLNNDGAMDLVVNNTNDEALIYKNTSREKDPANTHYLQIKFKGDSRNVNGLGAWADIYYDHGKHQVSENNPYRGYLSTNQNIAHFGLGKIQKLDSVVIRWANGKKQVLQQVKTNQVLTANIANATVPYSWAQPKTADKALFTDVSNDKDIRYTHRELDFDDFEIQKLIPHKLSGYTPGLAVGDVDGNGLDDIIIGGNSMMPAQLFLQQANGKFIRRDLLQNQSAFAVNNNVKDEGILLFDANGDGKLDLYIASGGYLNGPDSPAYQDRLYINDGKGNFTLAPNALPINHTSKLCVRAFDYNKDGKLDLFISGRVDPWNYPKPVSSMILRNDSKNGVVKFTDVTDQVAPGLKNIGLVCDALFTDYDNDGWPDLILAGEWMPVTFFKNDHGVFKNATSTTGIGNRTGWWNSIVAGDFRHTGRMDYIVGNVGLNTFYKATEQYPVYITAKDFDKNGSYNAITSIFLPDQNGDKKEFPAIGRDDILKEMISLKKKYTNYKSYAVATMDEVFPAEKREGALRLMANTSASCFLRNDGKGKFTIIPLPMQAQVSALNGMVVDDFDADGNLDVVINGNDYGNEVFDGRYDALNGLMLKGDGKGNFAPQSILQSGIYIPHDGKALVKLQTSDGKYMLAASQNRDSLKVFVLNKPVNNIKLLPNDESAIITYKNGKKQKQEFYYGSSFLSQSGRFFTVNKDVTNVQITNDKGQTRTIPIK</sequence>
<dbReference type="Gene3D" id="2.130.10.130">
    <property type="entry name" value="Integrin alpha, N-terminal"/>
    <property type="match status" value="4"/>
</dbReference>
<gene>
    <name evidence="3" type="ORF">SAMN05216490_1604</name>
</gene>
<dbReference type="InterPro" id="IPR011519">
    <property type="entry name" value="UnbV_ASPIC"/>
</dbReference>
<keyword evidence="1" id="KW-0732">Signal</keyword>
<dbReference type="PANTHER" id="PTHR16026">
    <property type="entry name" value="CARTILAGE ACIDIC PROTEIN 1"/>
    <property type="match status" value="1"/>
</dbReference>
<evidence type="ECO:0000259" key="2">
    <source>
        <dbReference type="Pfam" id="PF07593"/>
    </source>
</evidence>
<evidence type="ECO:0000256" key="1">
    <source>
        <dbReference type="ARBA" id="ARBA00022729"/>
    </source>
</evidence>